<feature type="domain" description="Rod shape-determining protein MreC beta-barrel core" evidence="7">
    <location>
        <begin position="124"/>
        <end position="278"/>
    </location>
</feature>
<reference evidence="8" key="1">
    <citation type="submission" date="2020-10" db="EMBL/GenBank/DDBJ databases">
        <authorList>
            <person name="Gilroy R."/>
        </authorList>
    </citation>
    <scope>NUCLEOTIDE SEQUENCE</scope>
    <source>
        <strain evidence="8">B3-4054</strain>
    </source>
</reference>
<organism evidence="8 9">
    <name type="scientific">Candidatus Avitreponema avistercoris</name>
    <dbReference type="NCBI Taxonomy" id="2840705"/>
    <lineage>
        <taxon>Bacteria</taxon>
        <taxon>Pseudomonadati</taxon>
        <taxon>Spirochaetota</taxon>
        <taxon>Spirochaetia</taxon>
        <taxon>Spirochaetales</taxon>
        <taxon>Candidatus Avitreponema</taxon>
    </lineage>
</organism>
<protein>
    <recommendedName>
        <fullName evidence="2 5">Cell shape-determining protein MreC</fullName>
    </recommendedName>
    <alternativeName>
        <fullName evidence="4 5">Cell shape protein MreC</fullName>
    </alternativeName>
</protein>
<feature type="coiled-coil region" evidence="6">
    <location>
        <begin position="64"/>
        <end position="115"/>
    </location>
</feature>
<accession>A0A9D9ER23</accession>
<sequence>MKHRRFSFKAQRDLFLLLAYILAAGLFLSFSSGGFVVNFRRIGFSVVSGIQRGVYSCASFFSGTVNAVRELSDLREKYRALEKRLENYEAMQRSNAEIRRENERLRELLAFTENLPHRNIPAEIIGRDPSNMYSGITVNKGARHGIRKNMTVIAFQNSPAGGLVGKVVQVGVTTAMIMPLYDFQCYIPARLEDTRFHGLVNGQGDAESPLVMRYVPKRGQGEIRAGERIVTSGESRTYPAGISVGIVSGITSNDYENSIEILVQPAVDFAKLDTVFLLDPEEDGGGDAT</sequence>
<keyword evidence="6" id="KW-0175">Coiled coil</keyword>
<evidence type="ECO:0000256" key="5">
    <source>
        <dbReference type="PIRNR" id="PIRNR038471"/>
    </source>
</evidence>
<dbReference type="GO" id="GO:0008360">
    <property type="term" value="P:regulation of cell shape"/>
    <property type="evidence" value="ECO:0007669"/>
    <property type="project" value="UniProtKB-KW"/>
</dbReference>
<dbReference type="Pfam" id="PF04085">
    <property type="entry name" value="MreC"/>
    <property type="match status" value="1"/>
</dbReference>
<evidence type="ECO:0000256" key="3">
    <source>
        <dbReference type="ARBA" id="ARBA00022960"/>
    </source>
</evidence>
<dbReference type="Proteomes" id="UP000823616">
    <property type="component" value="Unassembled WGS sequence"/>
</dbReference>
<dbReference type="InterPro" id="IPR055342">
    <property type="entry name" value="MreC_beta-barrel_core"/>
</dbReference>
<reference evidence="8" key="2">
    <citation type="journal article" date="2021" name="PeerJ">
        <title>Extensive microbial diversity within the chicken gut microbiome revealed by metagenomics and culture.</title>
        <authorList>
            <person name="Gilroy R."/>
            <person name="Ravi A."/>
            <person name="Getino M."/>
            <person name="Pursley I."/>
            <person name="Horton D.L."/>
            <person name="Alikhan N.F."/>
            <person name="Baker D."/>
            <person name="Gharbi K."/>
            <person name="Hall N."/>
            <person name="Watson M."/>
            <person name="Adriaenssens E.M."/>
            <person name="Foster-Nyarko E."/>
            <person name="Jarju S."/>
            <person name="Secka A."/>
            <person name="Antonio M."/>
            <person name="Oren A."/>
            <person name="Chaudhuri R.R."/>
            <person name="La Ragione R."/>
            <person name="Hildebrand F."/>
            <person name="Pallen M.J."/>
        </authorList>
    </citation>
    <scope>NUCLEOTIDE SEQUENCE</scope>
    <source>
        <strain evidence="8">B3-4054</strain>
    </source>
</reference>
<evidence type="ECO:0000256" key="1">
    <source>
        <dbReference type="ARBA" id="ARBA00009369"/>
    </source>
</evidence>
<comment type="function">
    <text evidence="5">Involved in formation and maintenance of cell shape.</text>
</comment>
<dbReference type="InterPro" id="IPR007221">
    <property type="entry name" value="MreC"/>
</dbReference>
<dbReference type="InterPro" id="IPR042175">
    <property type="entry name" value="Cell/Rod_MreC_2"/>
</dbReference>
<proteinExistence type="inferred from homology"/>
<gene>
    <name evidence="8" type="primary">mreC</name>
    <name evidence="8" type="ORF">IAA96_01150</name>
</gene>
<dbReference type="AlphaFoldDB" id="A0A9D9ER23"/>
<evidence type="ECO:0000256" key="2">
    <source>
        <dbReference type="ARBA" id="ARBA00013855"/>
    </source>
</evidence>
<evidence type="ECO:0000313" key="9">
    <source>
        <dbReference type="Proteomes" id="UP000823616"/>
    </source>
</evidence>
<evidence type="ECO:0000256" key="4">
    <source>
        <dbReference type="ARBA" id="ARBA00032089"/>
    </source>
</evidence>
<dbReference type="InterPro" id="IPR042177">
    <property type="entry name" value="Cell/Rod_1"/>
</dbReference>
<dbReference type="PIRSF" id="PIRSF038471">
    <property type="entry name" value="MreC"/>
    <property type="match status" value="1"/>
</dbReference>
<dbReference type="NCBIfam" id="TIGR00219">
    <property type="entry name" value="mreC"/>
    <property type="match status" value="1"/>
</dbReference>
<evidence type="ECO:0000313" key="8">
    <source>
        <dbReference type="EMBL" id="MBO8449694.1"/>
    </source>
</evidence>
<dbReference type="EMBL" id="JADIMS010000017">
    <property type="protein sequence ID" value="MBO8449694.1"/>
    <property type="molecule type" value="Genomic_DNA"/>
</dbReference>
<keyword evidence="3 5" id="KW-0133">Cell shape</keyword>
<name>A0A9D9ER23_9SPIR</name>
<evidence type="ECO:0000256" key="6">
    <source>
        <dbReference type="SAM" id="Coils"/>
    </source>
</evidence>
<dbReference type="PANTHER" id="PTHR34138">
    <property type="entry name" value="CELL SHAPE-DETERMINING PROTEIN MREC"/>
    <property type="match status" value="1"/>
</dbReference>
<comment type="similarity">
    <text evidence="1 5">Belongs to the MreC family.</text>
</comment>
<dbReference type="GO" id="GO:0005886">
    <property type="term" value="C:plasma membrane"/>
    <property type="evidence" value="ECO:0007669"/>
    <property type="project" value="TreeGrafter"/>
</dbReference>
<dbReference type="Gene3D" id="2.40.10.350">
    <property type="entry name" value="Rod shape-determining protein MreC, domain 2"/>
    <property type="match status" value="1"/>
</dbReference>
<comment type="caution">
    <text evidence="8">The sequence shown here is derived from an EMBL/GenBank/DDBJ whole genome shotgun (WGS) entry which is preliminary data.</text>
</comment>
<evidence type="ECO:0000259" key="7">
    <source>
        <dbReference type="Pfam" id="PF04085"/>
    </source>
</evidence>
<dbReference type="Gene3D" id="2.40.10.340">
    <property type="entry name" value="Rod shape-determining protein MreC, domain 1"/>
    <property type="match status" value="1"/>
</dbReference>
<dbReference type="PANTHER" id="PTHR34138:SF1">
    <property type="entry name" value="CELL SHAPE-DETERMINING PROTEIN MREC"/>
    <property type="match status" value="1"/>
</dbReference>